<evidence type="ECO:0000256" key="4">
    <source>
        <dbReference type="PIRSR" id="PIRSR000443-1"/>
    </source>
</evidence>
<keyword evidence="2" id="KW-0486">Methionine biosynthesis</keyword>
<evidence type="ECO:0000313" key="7">
    <source>
        <dbReference type="Proteomes" id="UP000027466"/>
    </source>
</evidence>
<protein>
    <recommendedName>
        <fullName evidence="5">AB hydrolase-1 domain-containing protein</fullName>
    </recommendedName>
</protein>
<name>A0A069PFU3_9BURK</name>
<dbReference type="STRING" id="60547.GCA_000751215_02640"/>
<dbReference type="Gene3D" id="3.40.50.1820">
    <property type="entry name" value="alpha/beta hydrolase"/>
    <property type="match status" value="1"/>
</dbReference>
<reference evidence="6 7" key="1">
    <citation type="submission" date="2014-03" db="EMBL/GenBank/DDBJ databases">
        <title>Draft Genome Sequences of Four Burkholderia Strains.</title>
        <authorList>
            <person name="Liu X.Y."/>
            <person name="Li C.X."/>
            <person name="Xu J.H."/>
        </authorList>
    </citation>
    <scope>NUCLEOTIDE SEQUENCE [LARGE SCALE GENOMIC DNA]</scope>
    <source>
        <strain evidence="6 7">DSM 50014</strain>
    </source>
</reference>
<dbReference type="AlphaFoldDB" id="A0A069PFU3"/>
<dbReference type="EMBL" id="JFHC01000056">
    <property type="protein sequence ID" value="KDR39563.1"/>
    <property type="molecule type" value="Genomic_DNA"/>
</dbReference>
<feature type="domain" description="AB hydrolase-1" evidence="5">
    <location>
        <begin position="61"/>
        <end position="314"/>
    </location>
</feature>
<evidence type="ECO:0000256" key="2">
    <source>
        <dbReference type="ARBA" id="ARBA00023167"/>
    </source>
</evidence>
<organism evidence="6 7">
    <name type="scientific">Caballeronia glathei</name>
    <dbReference type="NCBI Taxonomy" id="60547"/>
    <lineage>
        <taxon>Bacteria</taxon>
        <taxon>Pseudomonadati</taxon>
        <taxon>Pseudomonadota</taxon>
        <taxon>Betaproteobacteria</taxon>
        <taxon>Burkholderiales</taxon>
        <taxon>Burkholderiaceae</taxon>
        <taxon>Caballeronia</taxon>
    </lineage>
</organism>
<dbReference type="InterPro" id="IPR029058">
    <property type="entry name" value="AB_hydrolase_fold"/>
</dbReference>
<dbReference type="RefSeq" id="WP_035930979.1">
    <property type="nucleotide sequence ID" value="NZ_CADFFX010000041.1"/>
</dbReference>
<comment type="caution">
    <text evidence="6">The sequence shown here is derived from an EMBL/GenBank/DDBJ whole genome shotgun (WGS) entry which is preliminary data.</text>
</comment>
<dbReference type="SUPFAM" id="SSF53474">
    <property type="entry name" value="alpha/beta-Hydrolases"/>
    <property type="match status" value="1"/>
</dbReference>
<dbReference type="PANTHER" id="PTHR32268:SF15">
    <property type="entry name" value="HOMOSERINE ACETYLTRANSFERASE FAMILY PROTEIN (AFU_ORTHOLOGUE AFUA_1G15350)"/>
    <property type="match status" value="1"/>
</dbReference>
<feature type="active site" evidence="4">
    <location>
        <position position="284"/>
    </location>
</feature>
<dbReference type="GO" id="GO:0016747">
    <property type="term" value="F:acyltransferase activity, transferring groups other than amino-acyl groups"/>
    <property type="evidence" value="ECO:0007669"/>
    <property type="project" value="InterPro"/>
</dbReference>
<evidence type="ECO:0000259" key="5">
    <source>
        <dbReference type="Pfam" id="PF00561"/>
    </source>
</evidence>
<keyword evidence="7" id="KW-1185">Reference proteome</keyword>
<proteinExistence type="predicted"/>
<evidence type="ECO:0000256" key="3">
    <source>
        <dbReference type="ARBA" id="ARBA00023315"/>
    </source>
</evidence>
<dbReference type="PANTHER" id="PTHR32268">
    <property type="entry name" value="HOMOSERINE O-ACETYLTRANSFERASE"/>
    <property type="match status" value="1"/>
</dbReference>
<keyword evidence="3" id="KW-0012">Acyltransferase</keyword>
<keyword evidence="1" id="KW-0028">Amino-acid biosynthesis</keyword>
<gene>
    <name evidence="6" type="ORF">BG61_31240</name>
</gene>
<dbReference type="GO" id="GO:0009086">
    <property type="term" value="P:methionine biosynthetic process"/>
    <property type="evidence" value="ECO:0007669"/>
    <property type="project" value="UniProtKB-KW"/>
</dbReference>
<accession>A0A069PFU3</accession>
<dbReference type="InterPro" id="IPR000073">
    <property type="entry name" value="AB_hydrolase_1"/>
</dbReference>
<keyword evidence="3" id="KW-0808">Transferase</keyword>
<dbReference type="PIRSF" id="PIRSF000443">
    <property type="entry name" value="Homoser_Ac_trans"/>
    <property type="match status" value="1"/>
</dbReference>
<evidence type="ECO:0000256" key="1">
    <source>
        <dbReference type="ARBA" id="ARBA00022605"/>
    </source>
</evidence>
<dbReference type="Pfam" id="PF00561">
    <property type="entry name" value="Abhydrolase_1"/>
    <property type="match status" value="1"/>
</dbReference>
<dbReference type="NCBIfam" id="NF005757">
    <property type="entry name" value="PRK07581.1"/>
    <property type="match status" value="1"/>
</dbReference>
<sequence>MTDFETFNLGRVTLQSGATLPDMQLAYKTYGRLNAARDNAIVYPTFYSGSHVDNEWLIGEHKGLDPREYFIIVPNMFGNGVSSSPSNNPPPYDRGCYPHVTLYDNVAMQHRLVTEKFGIESLRLVVGWSMGAMQAFHWAAMYPEMVERILPACGAARCSRHNFVFIEGLKAPLLLDPEFRDGFYDAPPTRGMRAAARVFAGWGFSQAFLRQRLDMEAMGYGSLEDFITHFWEGDFLRKDANNILSMMWSWQHGDISANPLYNGDFDRALGSITAKAIVMPGRTDLYFPPEDSEYEVSKMPNAELRPIESVWGHFAGGPCANSVDARFIDSAVSEILAM</sequence>
<dbReference type="InterPro" id="IPR008220">
    <property type="entry name" value="HAT_MetX-like"/>
</dbReference>
<evidence type="ECO:0000313" key="6">
    <source>
        <dbReference type="EMBL" id="KDR39563.1"/>
    </source>
</evidence>
<feature type="active site" description="Nucleophile" evidence="4">
    <location>
        <position position="129"/>
    </location>
</feature>
<feature type="active site" evidence="4">
    <location>
        <position position="313"/>
    </location>
</feature>
<dbReference type="Proteomes" id="UP000027466">
    <property type="component" value="Unassembled WGS sequence"/>
</dbReference>